<dbReference type="RefSeq" id="WP_115084898.1">
    <property type="nucleotide sequence ID" value="NZ_CBCSFG010000002.1"/>
</dbReference>
<dbReference type="AlphaFoldDB" id="A0A380SSU1"/>
<sequence length="302" mass="32911">MTDSRMSGLGASPSRYFARQRVESQTNLPKLFAAIDADPGIVGAGVVYIDADYNIIILREFQPLCSVLPKRVILRETKKYLTPAQFLDQLRNNPRESRVIAEALSASVACVSAWLGWSVVFSGTVAVPFTAGVSAVLVPIGAAAAAASSAQCLIGVQRVFNEVLDPAENDRLDSLEWYRNMSSMLEAVSLLGAGVSGATTIKYLQLRKATTGRSWNDLSQRLSRQQRKALTDELLKLKHPSLTAKQLRLKQSLGELPKRYTPTEFRHGTINLIKDSLGATLSVAGSSYSKSIAIGLYEEFSE</sequence>
<reference evidence="2" key="1">
    <citation type="submission" date="2018-07" db="EMBL/GenBank/DDBJ databases">
        <authorList>
            <person name="Blom J."/>
        </authorList>
    </citation>
    <scope>NUCLEOTIDE SEQUENCE [LARGE SCALE GENOMIC DNA]</scope>
    <source>
        <strain evidence="2">CCOS 864</strain>
    </source>
</reference>
<evidence type="ECO:0000313" key="1">
    <source>
        <dbReference type="EMBL" id="SUQ61049.1"/>
    </source>
</evidence>
<name>A0A380SSU1_9PSED</name>
<accession>A0A380SSU1</accession>
<dbReference type="Proteomes" id="UP000255177">
    <property type="component" value="Unassembled WGS sequence"/>
</dbReference>
<proteinExistence type="predicted"/>
<dbReference type="EMBL" id="UIDD01000001">
    <property type="protein sequence ID" value="SUQ61049.1"/>
    <property type="molecule type" value="Genomic_DNA"/>
</dbReference>
<gene>
    <name evidence="1" type="ORF">CCOS864_00454</name>
</gene>
<protein>
    <submittedName>
        <fullName evidence="1">NAD synthetase</fullName>
    </submittedName>
</protein>
<evidence type="ECO:0000313" key="2">
    <source>
        <dbReference type="Proteomes" id="UP000255177"/>
    </source>
</evidence>
<keyword evidence="2" id="KW-1185">Reference proteome</keyword>
<organism evidence="1 2">
    <name type="scientific">Pseudomonas wadenswilerensis</name>
    <dbReference type="NCBI Taxonomy" id="1785161"/>
    <lineage>
        <taxon>Bacteria</taxon>
        <taxon>Pseudomonadati</taxon>
        <taxon>Pseudomonadota</taxon>
        <taxon>Gammaproteobacteria</taxon>
        <taxon>Pseudomonadales</taxon>
        <taxon>Pseudomonadaceae</taxon>
        <taxon>Pseudomonas</taxon>
    </lineage>
</organism>